<name>A0ABZ2YL67_9BACT</name>
<dbReference type="Gene3D" id="2.120.10.30">
    <property type="entry name" value="TolB, C-terminal domain"/>
    <property type="match status" value="1"/>
</dbReference>
<feature type="signal peptide" evidence="1">
    <location>
        <begin position="1"/>
        <end position="19"/>
    </location>
</feature>
<feature type="chain" id="PRO_5045113388" evidence="1">
    <location>
        <begin position="20"/>
        <end position="939"/>
    </location>
</feature>
<evidence type="ECO:0000256" key="1">
    <source>
        <dbReference type="SAM" id="SignalP"/>
    </source>
</evidence>
<gene>
    <name evidence="2" type="ORF">WJU16_21325</name>
</gene>
<dbReference type="EMBL" id="CP149822">
    <property type="protein sequence ID" value="WZN40509.1"/>
    <property type="molecule type" value="Genomic_DNA"/>
</dbReference>
<keyword evidence="1" id="KW-0732">Signal</keyword>
<dbReference type="InterPro" id="IPR011042">
    <property type="entry name" value="6-blade_b-propeller_TolB-like"/>
</dbReference>
<evidence type="ECO:0000313" key="3">
    <source>
        <dbReference type="Proteomes" id="UP001485459"/>
    </source>
</evidence>
<reference evidence="3" key="1">
    <citation type="submission" date="2024-03" db="EMBL/GenBank/DDBJ databases">
        <title>Chitinophaga horti sp. nov., isolated from garden soil.</title>
        <authorList>
            <person name="Lee D.S."/>
            <person name="Han D.M."/>
            <person name="Baek J.H."/>
            <person name="Choi D.G."/>
            <person name="Jeon J.H."/>
            <person name="Jeon C.O."/>
        </authorList>
    </citation>
    <scope>NUCLEOTIDE SEQUENCE [LARGE SCALE GENOMIC DNA]</scope>
    <source>
        <strain evidence="3">GPA1</strain>
    </source>
</reference>
<dbReference type="Proteomes" id="UP001485459">
    <property type="component" value="Chromosome"/>
</dbReference>
<protein>
    <submittedName>
        <fullName evidence="2">Uncharacterized protein</fullName>
    </submittedName>
</protein>
<proteinExistence type="predicted"/>
<organism evidence="2 3">
    <name type="scientific">Chitinophaga pollutisoli</name>
    <dbReference type="NCBI Taxonomy" id="3133966"/>
    <lineage>
        <taxon>Bacteria</taxon>
        <taxon>Pseudomonadati</taxon>
        <taxon>Bacteroidota</taxon>
        <taxon>Chitinophagia</taxon>
        <taxon>Chitinophagales</taxon>
        <taxon>Chitinophagaceae</taxon>
        <taxon>Chitinophaga</taxon>
    </lineage>
</organism>
<evidence type="ECO:0000313" key="2">
    <source>
        <dbReference type="EMBL" id="WZN40509.1"/>
    </source>
</evidence>
<accession>A0ABZ2YL67</accession>
<keyword evidence="3" id="KW-1185">Reference proteome</keyword>
<sequence>MRYYLCLALALSLAHSARAQQFGGNRPAVKWRQVNSDTVRVIFPAGLEAQGKRVADVVHHIARSHTATLGTTVRKVDIILQHETMQSNGFVQLGPFRSVFYLTPPPNSADLGALNWADQLALHEYRHVVQNNNFRKGVSKAGYYVFGELGQAAVTNIAVPDWFWEGDAVVTETALSQQGRGRLPAFFDGYRALALSGKDYSYMQIRNGSFRKYIPNHYQTGYLMTSFGRLQYGQDFWKGVTDDAVRYRRLFYPFSQSLKRRTGRNAAAFFDTAFKYYRKNWSAAATEPVDTLDVPMPALSKRNTVENFSYLYATKGPGLVFLHNSFETIPAIYHHYGTGRVFRQVAPGVGFDNYFSYRDEHFLWTESRYNARWGWDERSVVVIYKPGSLHNRHILTHERRCFSPDLSHDHKTVVVTALTPEQQYRLELLDAGTGEVKARLPNPENWYYTYPKFAPGDQAIVAAVRDSTGRMALVRQHVAGGAAEILVPFGMRTIGIPLVHEGRVYFTAAFADADDIYSVPLAGGGLRRHTHRPNGVRQVAVSEGKFVFNEFTADGYRLFSMPLNEGEPFNPSANHHSAWLQPDFGEGGDMLGQVKDEGREVRKYAKTHRLFNFHSWLPVIDDPDYGWYLLGENVLGTFQTRLGAGYNRNESSPSVSGQVAWGGWFPVLRAGGDYKFNRYLNISDTVQVQWNEMDWYAGMSLPLRLNSGKFYRGLTVSADYHQVTRTRAGNSKYAFRDDNIQYLDVGFGFSNQRIKAQQQIYSHFAQGLTLRYSKSVNNIPAEQLFGRADLYFPGFRNPHSIVVQLSYLQKDTSLRYAFSDPFQYARGYSKPFYEHVFKVGSNYHFPVAYPDWGFANLLYFSRIRANVFHDFMTAFNFRNRRHVTYESAGGELFFDTKIGNVLPFTFGMRYSHLFNDNPGDPSRKGRFELIIPIQQLFSY</sequence>
<dbReference type="RefSeq" id="WP_341835426.1">
    <property type="nucleotide sequence ID" value="NZ_CP149822.1"/>
</dbReference>
<dbReference type="SUPFAM" id="SSF82171">
    <property type="entry name" value="DPP6 N-terminal domain-like"/>
    <property type="match status" value="1"/>
</dbReference>